<keyword evidence="2" id="KW-1185">Reference proteome</keyword>
<comment type="caution">
    <text evidence="1">The sequence shown here is derived from an EMBL/GenBank/DDBJ whole genome shotgun (WGS) entry which is preliminary data.</text>
</comment>
<protein>
    <recommendedName>
        <fullName evidence="3">Transferase</fullName>
    </recommendedName>
</protein>
<organism evidence="1 2">
    <name type="scientific">Actinomadura livida</name>
    <dbReference type="NCBI Taxonomy" id="79909"/>
    <lineage>
        <taxon>Bacteria</taxon>
        <taxon>Bacillati</taxon>
        <taxon>Actinomycetota</taxon>
        <taxon>Actinomycetes</taxon>
        <taxon>Streptosporangiales</taxon>
        <taxon>Thermomonosporaceae</taxon>
        <taxon>Actinomadura</taxon>
    </lineage>
</organism>
<gene>
    <name evidence="1" type="ORF">GCM10009546_08430</name>
</gene>
<reference evidence="1 2" key="1">
    <citation type="journal article" date="2019" name="Int. J. Syst. Evol. Microbiol.">
        <title>The Global Catalogue of Microorganisms (GCM) 10K type strain sequencing project: providing services to taxonomists for standard genome sequencing and annotation.</title>
        <authorList>
            <consortium name="The Broad Institute Genomics Platform"/>
            <consortium name="The Broad Institute Genome Sequencing Center for Infectious Disease"/>
            <person name="Wu L."/>
            <person name="Ma J."/>
        </authorList>
    </citation>
    <scope>NUCLEOTIDE SEQUENCE [LARGE SCALE GENOMIC DNA]</scope>
    <source>
        <strain evidence="1 2">JCM 10667</strain>
    </source>
</reference>
<name>A0ABN1DPB5_9ACTN</name>
<accession>A0ABN1DPB5</accession>
<evidence type="ECO:0008006" key="3">
    <source>
        <dbReference type="Google" id="ProtNLM"/>
    </source>
</evidence>
<evidence type="ECO:0000313" key="2">
    <source>
        <dbReference type="Proteomes" id="UP001501427"/>
    </source>
</evidence>
<proteinExistence type="predicted"/>
<evidence type="ECO:0000313" key="1">
    <source>
        <dbReference type="EMBL" id="GAA0548740.1"/>
    </source>
</evidence>
<sequence length="257" mass="28320">MDAVANHCRVGVDDRLLIRWPAPLPDGRRIVLRHRASGGTVEEPVGGDRTSAALAVGELDPGKWHVRLMADRTDVPLLTDDPCFSFDEMRAYAGLPRDRAVRVVRSSEGYVSLRVRRVSPHAEVEAVYPGEGEIRVEGRLAYAGPRPGEGARLTAVARETRRTVTRDARLDGTEFRVCLPVDAFAAEEPALWDLWLDAGDVHARLATRLDDAPGKRGKVSFPRQLVPAGERQMSVRPYYTGKDELSIASHLVPEETG</sequence>
<dbReference type="Proteomes" id="UP001501427">
    <property type="component" value="Unassembled WGS sequence"/>
</dbReference>
<dbReference type="EMBL" id="BAAAHD010000005">
    <property type="protein sequence ID" value="GAA0548740.1"/>
    <property type="molecule type" value="Genomic_DNA"/>
</dbReference>